<accession>A0A3N0Z215</accession>
<dbReference type="AlphaFoldDB" id="A0A3N0Z215"/>
<sequence length="256" mass="29561">MENMDQREFSLQTILGAIQQSKMETTAHIDNMILPVQTTLNNLQGSLSTLCDQITELEHRVSANECNIEDLTKRVAALEKENTYLREKADDAENRSRVNNLRFTNVSEHSEGTDTASFIIQLLCHLFSSDSFPTPPVIEKAHHSPTYSSISNARSPQPFLVKFLHFQDKVKILRLAREKKELSFQGRRIYINPDFSIDLLKRRRQYDYIKKKLREAGKSYSLLYPATLRVIIDGKPKLFRTPGEAYEFFRDFVSSP</sequence>
<evidence type="ECO:0000313" key="3">
    <source>
        <dbReference type="Proteomes" id="UP000281406"/>
    </source>
</evidence>
<feature type="coiled-coil region" evidence="1">
    <location>
        <begin position="40"/>
        <end position="95"/>
    </location>
</feature>
<dbReference type="Gene3D" id="3.30.250.20">
    <property type="entry name" value="L1 transposable element, C-terminal domain"/>
    <property type="match status" value="1"/>
</dbReference>
<name>A0A3N0Z215_ANAGA</name>
<dbReference type="Proteomes" id="UP000281406">
    <property type="component" value="Unassembled WGS sequence"/>
</dbReference>
<proteinExistence type="predicted"/>
<keyword evidence="3" id="KW-1185">Reference proteome</keyword>
<evidence type="ECO:0000256" key="1">
    <source>
        <dbReference type="SAM" id="Coils"/>
    </source>
</evidence>
<comment type="caution">
    <text evidence="2">The sequence shown here is derived from an EMBL/GenBank/DDBJ whole genome shotgun (WGS) entry which is preliminary data.</text>
</comment>
<dbReference type="PANTHER" id="PTHR11505">
    <property type="entry name" value="L1 TRANSPOSABLE ELEMENT-RELATED"/>
    <property type="match status" value="1"/>
</dbReference>
<reference evidence="2 3" key="1">
    <citation type="submission" date="2018-10" db="EMBL/GenBank/DDBJ databases">
        <title>Genome assembly for a Yunnan-Guizhou Plateau 3E fish, Anabarilius grahami (Regan), and its evolutionary and genetic applications.</title>
        <authorList>
            <person name="Jiang W."/>
        </authorList>
    </citation>
    <scope>NUCLEOTIDE SEQUENCE [LARGE SCALE GENOMIC DNA]</scope>
    <source>
        <strain evidence="2">AG-KIZ</strain>
        <tissue evidence="2">Muscle</tissue>
    </source>
</reference>
<dbReference type="EMBL" id="RJVU01016332">
    <property type="protein sequence ID" value="ROL52321.1"/>
    <property type="molecule type" value="Genomic_DNA"/>
</dbReference>
<dbReference type="InterPro" id="IPR042566">
    <property type="entry name" value="L1_C"/>
</dbReference>
<evidence type="ECO:0000313" key="2">
    <source>
        <dbReference type="EMBL" id="ROL52321.1"/>
    </source>
</evidence>
<organism evidence="2 3">
    <name type="scientific">Anabarilius grahami</name>
    <name type="common">Kanglang fish</name>
    <name type="synonym">Barilius grahami</name>
    <dbReference type="NCBI Taxonomy" id="495550"/>
    <lineage>
        <taxon>Eukaryota</taxon>
        <taxon>Metazoa</taxon>
        <taxon>Chordata</taxon>
        <taxon>Craniata</taxon>
        <taxon>Vertebrata</taxon>
        <taxon>Euteleostomi</taxon>
        <taxon>Actinopterygii</taxon>
        <taxon>Neopterygii</taxon>
        <taxon>Teleostei</taxon>
        <taxon>Ostariophysi</taxon>
        <taxon>Cypriniformes</taxon>
        <taxon>Xenocyprididae</taxon>
        <taxon>Xenocypridinae</taxon>
        <taxon>Xenocypridinae incertae sedis</taxon>
        <taxon>Anabarilius</taxon>
    </lineage>
</organism>
<dbReference type="OrthoDB" id="10059413at2759"/>
<dbReference type="Gene3D" id="1.20.5.340">
    <property type="match status" value="1"/>
</dbReference>
<protein>
    <submittedName>
        <fullName evidence="2">LINE-1 type transposase domain-containing protein 1</fullName>
    </submittedName>
</protein>
<dbReference type="InterPro" id="IPR004244">
    <property type="entry name" value="Transposase_22"/>
</dbReference>
<keyword evidence="1" id="KW-0175">Coiled coil</keyword>
<gene>
    <name evidence="2" type="ORF">DPX16_18689</name>
</gene>